<keyword evidence="6" id="KW-0238">DNA-binding</keyword>
<evidence type="ECO:0000256" key="6">
    <source>
        <dbReference type="ARBA" id="ARBA00023125"/>
    </source>
</evidence>
<dbReference type="SUPFAM" id="SSF53098">
    <property type="entry name" value="Ribonuclease H-like"/>
    <property type="match status" value="1"/>
</dbReference>
<evidence type="ECO:0000256" key="5">
    <source>
        <dbReference type="ARBA" id="ARBA00023015"/>
    </source>
</evidence>
<evidence type="ECO:0000256" key="8">
    <source>
        <dbReference type="ARBA" id="ARBA00023242"/>
    </source>
</evidence>
<evidence type="ECO:0000256" key="1">
    <source>
        <dbReference type="ARBA" id="ARBA00004123"/>
    </source>
</evidence>
<keyword evidence="13" id="KW-1185">Reference proteome</keyword>
<protein>
    <submittedName>
        <fullName evidence="12">Zinc finger BED domain-containing protein 1</fullName>
    </submittedName>
</protein>
<evidence type="ECO:0000256" key="7">
    <source>
        <dbReference type="ARBA" id="ARBA00023163"/>
    </source>
</evidence>
<dbReference type="GO" id="GO:0008270">
    <property type="term" value="F:zinc ion binding"/>
    <property type="evidence" value="ECO:0007669"/>
    <property type="project" value="UniProtKB-KW"/>
</dbReference>
<dbReference type="InterPro" id="IPR036236">
    <property type="entry name" value="Znf_C2H2_sf"/>
</dbReference>
<dbReference type="GO" id="GO:0005634">
    <property type="term" value="C:nucleus"/>
    <property type="evidence" value="ECO:0007669"/>
    <property type="project" value="UniProtKB-SubCell"/>
</dbReference>
<dbReference type="SUPFAM" id="SSF57667">
    <property type="entry name" value="beta-beta-alpha zinc fingers"/>
    <property type="match status" value="1"/>
</dbReference>
<keyword evidence="7" id="KW-0804">Transcription</keyword>
<dbReference type="GO" id="GO:0003677">
    <property type="term" value="F:DNA binding"/>
    <property type="evidence" value="ECO:0007669"/>
    <property type="project" value="UniProtKB-KW"/>
</dbReference>
<name>A0A5A9P126_9TELE</name>
<sequence length="634" mass="71534">MEVHAEELVPKKNSTSVIWKWFGFSQTDTAQTAVICKCCNDKIRASDGNTTNLFMHLKRKHPKEYADSQIIKGPHARASGTTKQPETTRHKQTTLTKDAFEKGTPYDRTSKRWRDVTDAVTFYLAKDMIPIKTVENEGFKRLLKVVDPRYDIPSRKYFSSTAIPQLYSECRRKMENKIQNVKFFATTADLWSSRTSEPYLSLTIHFIHDWKLCSACLETTYFPQDHTGELIGQGLRDALECWGLKEANMTCMTTDSGANMVKALELNSWTRLQCFGHRLHLAIEKSAKDPRVERVTSVCKKVVSTFSFSWKKKRDLSIAQTELKLPQKKLITESPTRWGSRLNMIERVLDQEKAISQVLKADKKTRHLVPSWQDVDVMESVKKALSPLKDFTDALSGEDYVSISYVKPVLHLLKVNILSLNDEDTELTKTMKTSILAYLTDKYQDPTTDDLLDMASLVDPRFKTQYIDKDKIEGIQTRALSELESLLTIQYPTSDQQPTSSTSTSTSQNPDEGQAPPKKAKQSLASFFKASGVASASAATTTSSSSLKEAIEGELKGYLSTPNAESEVDPLEWWKVHEANFPRVSQLARKYLCIPATSAPSERAFSTGGNIVTCQRATLKPDKVNQLVFLSKNL</sequence>
<evidence type="ECO:0000313" key="12">
    <source>
        <dbReference type="EMBL" id="KAA0714811.1"/>
    </source>
</evidence>
<keyword evidence="4" id="KW-0862">Zinc</keyword>
<gene>
    <name evidence="12" type="ORF">E1301_Tti006349</name>
</gene>
<evidence type="ECO:0000256" key="10">
    <source>
        <dbReference type="SAM" id="MobiDB-lite"/>
    </source>
</evidence>
<dbReference type="SMART" id="SM00614">
    <property type="entry name" value="ZnF_BED"/>
    <property type="match status" value="1"/>
</dbReference>
<keyword evidence="2" id="KW-0479">Metal-binding</keyword>
<keyword evidence="5" id="KW-0805">Transcription regulation</keyword>
<dbReference type="InterPro" id="IPR008906">
    <property type="entry name" value="HATC_C_dom"/>
</dbReference>
<feature type="region of interest" description="Disordered" evidence="10">
    <location>
        <begin position="492"/>
        <end position="521"/>
    </location>
</feature>
<organism evidence="12 13">
    <name type="scientific">Triplophysa tibetana</name>
    <dbReference type="NCBI Taxonomy" id="1572043"/>
    <lineage>
        <taxon>Eukaryota</taxon>
        <taxon>Metazoa</taxon>
        <taxon>Chordata</taxon>
        <taxon>Craniata</taxon>
        <taxon>Vertebrata</taxon>
        <taxon>Euteleostomi</taxon>
        <taxon>Actinopterygii</taxon>
        <taxon>Neopterygii</taxon>
        <taxon>Teleostei</taxon>
        <taxon>Ostariophysi</taxon>
        <taxon>Cypriniformes</taxon>
        <taxon>Nemacheilidae</taxon>
        <taxon>Triplophysa</taxon>
    </lineage>
</organism>
<dbReference type="EMBL" id="SOYY01000011">
    <property type="protein sequence ID" value="KAA0714811.1"/>
    <property type="molecule type" value="Genomic_DNA"/>
</dbReference>
<dbReference type="Proteomes" id="UP000324632">
    <property type="component" value="Chromosome 11"/>
</dbReference>
<keyword evidence="8" id="KW-0539">Nucleus</keyword>
<dbReference type="GO" id="GO:0046983">
    <property type="term" value="F:protein dimerization activity"/>
    <property type="evidence" value="ECO:0007669"/>
    <property type="project" value="InterPro"/>
</dbReference>
<dbReference type="InterPro" id="IPR052035">
    <property type="entry name" value="ZnF_BED_domain_contain"/>
</dbReference>
<feature type="compositionally biased region" description="Low complexity" evidence="10">
    <location>
        <begin position="492"/>
        <end position="508"/>
    </location>
</feature>
<dbReference type="InterPro" id="IPR003656">
    <property type="entry name" value="Znf_BED"/>
</dbReference>
<evidence type="ECO:0000256" key="4">
    <source>
        <dbReference type="ARBA" id="ARBA00022833"/>
    </source>
</evidence>
<evidence type="ECO:0000259" key="11">
    <source>
        <dbReference type="PROSITE" id="PS50808"/>
    </source>
</evidence>
<dbReference type="InterPro" id="IPR012337">
    <property type="entry name" value="RNaseH-like_sf"/>
</dbReference>
<keyword evidence="3 9" id="KW-0863">Zinc-finger</keyword>
<accession>A0A5A9P126</accession>
<dbReference type="Pfam" id="PF05699">
    <property type="entry name" value="Dimer_Tnp_hAT"/>
    <property type="match status" value="1"/>
</dbReference>
<comment type="caution">
    <text evidence="12">The sequence shown here is derived from an EMBL/GenBank/DDBJ whole genome shotgun (WGS) entry which is preliminary data.</text>
</comment>
<evidence type="ECO:0000256" key="9">
    <source>
        <dbReference type="PROSITE-ProRule" id="PRU00027"/>
    </source>
</evidence>
<comment type="subcellular location">
    <subcellularLocation>
        <location evidence="1">Nucleus</location>
    </subcellularLocation>
</comment>
<dbReference type="Pfam" id="PF02892">
    <property type="entry name" value="zf-BED"/>
    <property type="match status" value="1"/>
</dbReference>
<dbReference type="PANTHER" id="PTHR46481">
    <property type="entry name" value="ZINC FINGER BED DOMAIN-CONTAINING PROTEIN 4"/>
    <property type="match status" value="1"/>
</dbReference>
<evidence type="ECO:0000256" key="3">
    <source>
        <dbReference type="ARBA" id="ARBA00022771"/>
    </source>
</evidence>
<dbReference type="PANTHER" id="PTHR46481:SF9">
    <property type="entry name" value="ZINC FINGER BED DOMAIN-CONTAINING PROTEIN 1-LIKE"/>
    <property type="match status" value="1"/>
</dbReference>
<reference evidence="12 13" key="1">
    <citation type="journal article" date="2019" name="Mol. Ecol. Resour.">
        <title>Chromosome-level genome assembly of Triplophysa tibetana, a fish adapted to the harsh high-altitude environment of the Tibetan Plateau.</title>
        <authorList>
            <person name="Yang X."/>
            <person name="Liu H."/>
            <person name="Ma Z."/>
            <person name="Zou Y."/>
            <person name="Zou M."/>
            <person name="Mao Y."/>
            <person name="Li X."/>
            <person name="Wang H."/>
            <person name="Chen T."/>
            <person name="Wang W."/>
            <person name="Yang R."/>
        </authorList>
    </citation>
    <scope>NUCLEOTIDE SEQUENCE [LARGE SCALE GENOMIC DNA]</scope>
    <source>
        <strain evidence="12">TTIB1903HZAU</strain>
        <tissue evidence="12">Muscle</tissue>
    </source>
</reference>
<dbReference type="PROSITE" id="PS50808">
    <property type="entry name" value="ZF_BED"/>
    <property type="match status" value="1"/>
</dbReference>
<feature type="domain" description="BED-type" evidence="11">
    <location>
        <begin position="13"/>
        <end position="68"/>
    </location>
</feature>
<proteinExistence type="predicted"/>
<dbReference type="AlphaFoldDB" id="A0A5A9P126"/>
<evidence type="ECO:0000256" key="2">
    <source>
        <dbReference type="ARBA" id="ARBA00022723"/>
    </source>
</evidence>
<dbReference type="SUPFAM" id="SSF140996">
    <property type="entry name" value="Hermes dimerisation domain"/>
    <property type="match status" value="1"/>
</dbReference>
<evidence type="ECO:0000313" key="13">
    <source>
        <dbReference type="Proteomes" id="UP000324632"/>
    </source>
</evidence>